<comment type="caution">
    <text evidence="6">The sequence shown here is derived from an EMBL/GenBank/DDBJ whole genome shotgun (WGS) entry which is preliminary data.</text>
</comment>
<dbReference type="InterPro" id="IPR000323">
    <property type="entry name" value="Cu2_ascorb_mOase_N"/>
</dbReference>
<dbReference type="Proteomes" id="UP000276133">
    <property type="component" value="Unassembled WGS sequence"/>
</dbReference>
<dbReference type="Gene3D" id="2.60.120.230">
    <property type="match status" value="1"/>
</dbReference>
<evidence type="ECO:0000256" key="1">
    <source>
        <dbReference type="ARBA" id="ARBA00010676"/>
    </source>
</evidence>
<keyword evidence="2" id="KW-1015">Disulfide bond</keyword>
<dbReference type="CDD" id="cd09631">
    <property type="entry name" value="DOMON_DOH"/>
    <property type="match status" value="1"/>
</dbReference>
<feature type="signal peptide" evidence="4">
    <location>
        <begin position="1"/>
        <end position="17"/>
    </location>
</feature>
<dbReference type="Pfam" id="PF03351">
    <property type="entry name" value="DOMON"/>
    <property type="match status" value="1"/>
</dbReference>
<evidence type="ECO:0000313" key="6">
    <source>
        <dbReference type="EMBL" id="RNA05039.1"/>
    </source>
</evidence>
<dbReference type="InterPro" id="IPR024548">
    <property type="entry name" value="Cu2_monoox_C"/>
</dbReference>
<dbReference type="InterPro" id="IPR028460">
    <property type="entry name" value="Tbh/DBH"/>
</dbReference>
<gene>
    <name evidence="6" type="ORF">BpHYR1_046766</name>
</gene>
<name>A0A3M7Q1M9_BRAPC</name>
<evidence type="ECO:0000256" key="2">
    <source>
        <dbReference type="ARBA" id="ARBA00023157"/>
    </source>
</evidence>
<dbReference type="PANTHER" id="PTHR10157">
    <property type="entry name" value="DOPAMINE BETA HYDROXYLASE RELATED"/>
    <property type="match status" value="1"/>
</dbReference>
<feature type="chain" id="PRO_5018180037" evidence="4">
    <location>
        <begin position="18"/>
        <end position="596"/>
    </location>
</feature>
<sequence>MIFLIFIFGLISINVQCHQSTDSYLNHWVLVKPDIYTLFWNYTETDITMEIHVKTNNWFMFGFSPNGTPDGSDVIMVWLNEDGSYHFSDRHIENNKVLTDKVQNWFAKDVFRQGPYLIAKFSRKLKICDSSKEDFDIVEGTPTVISAYGPGVFNENFDENIRIADFHSITFIQTQNQKIDLSTPDIEIADFRVNHTVIPGYHTLYYCQVFKLPSSWLNTTTHIVKFETVVTPGNERYLHHMIVTECSPSYENEYLKSNPEPRPGPCLSFHESQPATEIVQVGSMCNKQSMIWHVGGNYEVEYPADKGYPVGGEDGEFKYFMIELHYHNPDNLANIEDNSGIRFYATKKLRPIEFGVFTVGALFDWNTILIPPGLENFENYYYFRKPCTDEILGKSDQVNIFGTVFHTHAVGKLATAKVVRDNKEIDFIYKNEYFNGWKQDYQFFNKIVQLKRNDQIKLTCHYDTKEKTNYTMGGPSAYEEMCQMNTMYYPRNKYFSRCKETFNFETWRIFLRSLDTFGDIKLINEDLREGFIPEDLLKAKLTPTLKNKIQDFFINAVRTEMIYDYHYNLTEIHKNPPLKTIPIEEQKCSNKSFVDW</sequence>
<evidence type="ECO:0000313" key="7">
    <source>
        <dbReference type="Proteomes" id="UP000276133"/>
    </source>
</evidence>
<dbReference type="InterPro" id="IPR036939">
    <property type="entry name" value="Cu2_ascorb_mOase_N_sf"/>
</dbReference>
<feature type="non-terminal residue" evidence="6">
    <location>
        <position position="596"/>
    </location>
</feature>
<dbReference type="InterPro" id="IPR014784">
    <property type="entry name" value="Cu2_ascorb_mOase-like_C"/>
</dbReference>
<dbReference type="AlphaFoldDB" id="A0A3M7Q1M9"/>
<dbReference type="EMBL" id="REGN01007877">
    <property type="protein sequence ID" value="RNA05039.1"/>
    <property type="molecule type" value="Genomic_DNA"/>
</dbReference>
<accession>A0A3M7Q1M9</accession>
<keyword evidence="3" id="KW-0325">Glycoprotein</keyword>
<dbReference type="InterPro" id="IPR008977">
    <property type="entry name" value="PHM/PNGase_F_dom_sf"/>
</dbReference>
<feature type="domain" description="DOMON" evidence="5">
    <location>
        <begin position="34"/>
        <end position="149"/>
    </location>
</feature>
<evidence type="ECO:0000256" key="4">
    <source>
        <dbReference type="SAM" id="SignalP"/>
    </source>
</evidence>
<dbReference type="Gene3D" id="2.60.120.310">
    <property type="entry name" value="Copper type II, ascorbate-dependent monooxygenase, N-terminal domain"/>
    <property type="match status" value="1"/>
</dbReference>
<keyword evidence="4" id="KW-0732">Signal</keyword>
<keyword evidence="7" id="KW-1185">Reference proteome</keyword>
<dbReference type="PROSITE" id="PS50836">
    <property type="entry name" value="DOMON"/>
    <property type="match status" value="1"/>
</dbReference>
<dbReference type="SMART" id="SM00664">
    <property type="entry name" value="DoH"/>
    <property type="match status" value="1"/>
</dbReference>
<comment type="similarity">
    <text evidence="1">Belongs to the copper type II ascorbate-dependent monooxygenase family.</text>
</comment>
<dbReference type="InterPro" id="IPR005018">
    <property type="entry name" value="DOMON_domain"/>
</dbReference>
<dbReference type="STRING" id="10195.A0A3M7Q1M9"/>
<dbReference type="InterPro" id="IPR000945">
    <property type="entry name" value="DBH-like"/>
</dbReference>
<proteinExistence type="inferred from homology"/>
<protein>
    <submittedName>
        <fullName evidence="6">MOXD1-like protein</fullName>
    </submittedName>
</protein>
<dbReference type="Pfam" id="PF01082">
    <property type="entry name" value="Cu2_monooxygen"/>
    <property type="match status" value="1"/>
</dbReference>
<dbReference type="OrthoDB" id="10003276at2759"/>
<dbReference type="SUPFAM" id="SSF49742">
    <property type="entry name" value="PHM/PNGase F"/>
    <property type="match status" value="2"/>
</dbReference>
<reference evidence="6 7" key="1">
    <citation type="journal article" date="2018" name="Sci. Rep.">
        <title>Genomic signatures of local adaptation to the degree of environmental predictability in rotifers.</title>
        <authorList>
            <person name="Franch-Gras L."/>
            <person name="Hahn C."/>
            <person name="Garcia-Roger E.M."/>
            <person name="Carmona M.J."/>
            <person name="Serra M."/>
            <person name="Gomez A."/>
        </authorList>
    </citation>
    <scope>NUCLEOTIDE SEQUENCE [LARGE SCALE GENOMIC DNA]</scope>
    <source>
        <strain evidence="6">HYR1</strain>
    </source>
</reference>
<dbReference type="GO" id="GO:0005507">
    <property type="term" value="F:copper ion binding"/>
    <property type="evidence" value="ECO:0007669"/>
    <property type="project" value="InterPro"/>
</dbReference>
<evidence type="ECO:0000256" key="3">
    <source>
        <dbReference type="ARBA" id="ARBA00023180"/>
    </source>
</evidence>
<organism evidence="6 7">
    <name type="scientific">Brachionus plicatilis</name>
    <name type="common">Marine rotifer</name>
    <name type="synonym">Brachionus muelleri</name>
    <dbReference type="NCBI Taxonomy" id="10195"/>
    <lineage>
        <taxon>Eukaryota</taxon>
        <taxon>Metazoa</taxon>
        <taxon>Spiralia</taxon>
        <taxon>Gnathifera</taxon>
        <taxon>Rotifera</taxon>
        <taxon>Eurotatoria</taxon>
        <taxon>Monogononta</taxon>
        <taxon>Pseudotrocha</taxon>
        <taxon>Ploima</taxon>
        <taxon>Brachionidae</taxon>
        <taxon>Brachionus</taxon>
    </lineage>
</organism>
<evidence type="ECO:0000259" key="5">
    <source>
        <dbReference type="PROSITE" id="PS50836"/>
    </source>
</evidence>
<dbReference type="Pfam" id="PF03712">
    <property type="entry name" value="Cu2_monoox_C"/>
    <property type="match status" value="1"/>
</dbReference>
<dbReference type="PANTHER" id="PTHR10157:SF23">
    <property type="entry name" value="MOXD1 HOMOLOG 1"/>
    <property type="match status" value="1"/>
</dbReference>
<dbReference type="PRINTS" id="PR00767">
    <property type="entry name" value="DBMONOXGNASE"/>
</dbReference>
<dbReference type="InterPro" id="IPR045266">
    <property type="entry name" value="DOH_DOMON"/>
</dbReference>
<dbReference type="GO" id="GO:0004500">
    <property type="term" value="F:dopamine beta-monooxygenase activity"/>
    <property type="evidence" value="ECO:0007669"/>
    <property type="project" value="InterPro"/>
</dbReference>